<dbReference type="GO" id="GO:0016787">
    <property type="term" value="F:hydrolase activity"/>
    <property type="evidence" value="ECO:0007669"/>
    <property type="project" value="UniProtKB-KW"/>
</dbReference>
<evidence type="ECO:0000256" key="2">
    <source>
        <dbReference type="ARBA" id="ARBA00022801"/>
    </source>
</evidence>
<evidence type="ECO:0000313" key="9">
    <source>
        <dbReference type="EMBL" id="KAF4663574.1"/>
    </source>
</evidence>
<keyword evidence="1" id="KW-0547">Nucleotide-binding</keyword>
<sequence>MLSSRVGDIDERVLNDDWSDDDDIMDRMVDSSSSDNDEEEEESDDGDGEEDNMERREDKEYASGEHGLEDDEENDGDDCIDEDLVDYGGEEEEEDMDYFDDDDDDDDDDVNMRKLRQMSGTGGKVCFPDGECKALPVFRVGDKVCKRVRRNRVTCVEGDTGSGKTTIIPLLLLAEDDEDVAPNRGPEAGRRMAKIVCTQPRRIAAIQVARRVAGFCNPNTLGQICGYRVSGQSNVSEDTQIEYVTTGYLLQVLIHRPDDVHLFSHIVLDEVHERTLDSDFLSLICKRLLLRPENGDTKLVIMSATLNSELFSKYFTDLNSGSSPKPIRIQGQRHHVDDVYLGDLIQDEELGDDAKKAMEEFDKLTDKIQSGRDDYGFTAGGANPEQAPWDDDINKRAELYKPTQDLLVHMLLTKAKRGSTTLVFVPGKGEIDSIMEDLEKACKGATPESQNTFVNYDETLESLRLPFGTVYIRVFPLHSKLTKDEQDRATSQPMHDERKIVLATNIAESSLTVLNVDLVIDTGLRRENIFDHERQVYKLTHTWCSKASVRQRAGRTGRVCAGTAVRLFTKEFHEQYMDEYDRPEILYTDLTTLFLQAKYVTEFCKEAALPAYLFDSKHQQLLDVQEKNKTAAGSCKPSELLQALITPPRQENVRAAVIDLFHAGILLEKPDELSPLSLLGTLATRLHIDAHVTRIVYQPGYEDRFRGDMENSFWWRIMFDDGAFSEPIMLRRLLVRYIEIGIDAGQEAGCGGSTAERLFNHKLRQQDWYPAAVNLQAFNGLVNSASKICHDFCSWLCDDIGDKATLATLEKLDGHLRGNLNVLDMGTFQQMLAREVDEAKSLLCMGCNSRVITGEYSQKLDMKVEECGDLVKFDRLPQQLAMRQEEAYSTSRVNTPMHQLVLKLTGKAPAGGNADFNRTDHSFEFLPGEDNRSVDKNIMVEDSEFQFIAPVSVRLLQAFYDGRYQCTVKPDRATWSDWIKLKRPLIPNVIRWRKYYSDTPDMISASRINSQFHVQVSPRNPPGWLGSKPSVPSSPGSGVGPIDRRPRVDIVEGPELYWGIVGKIQASSSHGDNRRINDARADGVTVLPCRCRNRVAMVMLMAFLPFRHGLAAKVDGAWKVTHLRLVGDAWRLVHPMGPITGEMLARVAKVRDLMAASVLLRGRDSTKRRADASVVVKSVTDEEDLAAENVELIREVRAVQNQLREAVREMITLASSSNTPHRPSVTGREKEVWLVDPSPTNIARRMEPDLKKCRPLSQGLPPEETFIAARNVPTDDDAEAALSVGTTEATKSTVEPKALCASDTPSTDDPATPEAAETKKRPTAERNDSMDEEEIAADSPVYPMTDEMDLPPPVAAIVVESLGMMMHDVEDVETCMGSNDDPEQPSSELPKSGTSVVSAVGASSTGGKMRTESASADSDFESCISEADIKESQALLSGGGRRASSSLAIQPSSLPERSPSVAQAAAPRFSERENSPPAREAPTRRSPPGAPPAGRPVETASASPPQSRSQSVAPARIELERIKRTVLVGSSGAVYRQGLARLESLGWKSSEQDCHMKDHWDITRPHVPKAGVNGVLRRKNKVLPPKPTDQRRLQAPRGDADQRAASSLRAEQPPVMPAAAHAPAKRVTPPGRPAQRVEARPRVAAASESSAARPPMIKNGRRVLLNEEECHALFRKVDSLTTEYYRKMERITAERDEEFDRIIASTARNFESMVDENGVFYNDARRPPLY</sequence>
<dbReference type="PROSITE" id="PS51192">
    <property type="entry name" value="HELICASE_ATP_BIND_1"/>
    <property type="match status" value="1"/>
</dbReference>
<dbReference type="SMART" id="SM00490">
    <property type="entry name" value="HELICc"/>
    <property type="match status" value="1"/>
</dbReference>
<dbReference type="GO" id="GO:0003723">
    <property type="term" value="F:RNA binding"/>
    <property type="evidence" value="ECO:0007669"/>
    <property type="project" value="TreeGrafter"/>
</dbReference>
<evidence type="ECO:0000256" key="5">
    <source>
        <dbReference type="SAM" id="Coils"/>
    </source>
</evidence>
<feature type="compositionally biased region" description="Basic and acidic residues" evidence="6">
    <location>
        <begin position="53"/>
        <end position="67"/>
    </location>
</feature>
<feature type="region of interest" description="Disordered" evidence="6">
    <location>
        <begin position="1023"/>
        <end position="1044"/>
    </location>
</feature>
<feature type="domain" description="Helicase ATP-binding" evidence="7">
    <location>
        <begin position="145"/>
        <end position="324"/>
    </location>
</feature>
<feature type="region of interest" description="Disordered" evidence="6">
    <location>
        <begin position="1285"/>
        <end position="1334"/>
    </location>
</feature>
<keyword evidence="2" id="KW-0378">Hydrolase</keyword>
<feature type="compositionally biased region" description="Low complexity" evidence="6">
    <location>
        <begin position="1392"/>
        <end position="1407"/>
    </location>
</feature>
<keyword evidence="3 9" id="KW-0347">Helicase</keyword>
<dbReference type="InterPro" id="IPR014001">
    <property type="entry name" value="Helicase_ATP-bd"/>
</dbReference>
<feature type="compositionally biased region" description="Acidic residues" evidence="6">
    <location>
        <begin position="68"/>
        <end position="83"/>
    </location>
</feature>
<dbReference type="InterPro" id="IPR011545">
    <property type="entry name" value="DEAD/DEAH_box_helicase_dom"/>
</dbReference>
<protein>
    <submittedName>
        <fullName evidence="9">ATP-dependent RNA helicase tdrd9</fullName>
    </submittedName>
</protein>
<feature type="compositionally biased region" description="Low complexity" evidence="6">
    <location>
        <begin position="1642"/>
        <end position="1652"/>
    </location>
</feature>
<dbReference type="InterPro" id="IPR001650">
    <property type="entry name" value="Helicase_C-like"/>
</dbReference>
<dbReference type="PANTHER" id="PTHR18934:SF237">
    <property type="entry name" value="ATP-DEPENDENT DNA_RNA HELICASE DHX36"/>
    <property type="match status" value="1"/>
</dbReference>
<dbReference type="InterPro" id="IPR027417">
    <property type="entry name" value="P-loop_NTPase"/>
</dbReference>
<evidence type="ECO:0000256" key="6">
    <source>
        <dbReference type="SAM" id="MobiDB-lite"/>
    </source>
</evidence>
<dbReference type="SMART" id="SM00487">
    <property type="entry name" value="DEXDc"/>
    <property type="match status" value="1"/>
</dbReference>
<evidence type="ECO:0000256" key="3">
    <source>
        <dbReference type="ARBA" id="ARBA00022806"/>
    </source>
</evidence>
<dbReference type="CDD" id="cd18791">
    <property type="entry name" value="SF2_C_RHA"/>
    <property type="match status" value="1"/>
</dbReference>
<dbReference type="Pfam" id="PF00271">
    <property type="entry name" value="Helicase_C"/>
    <property type="match status" value="1"/>
</dbReference>
<dbReference type="GO" id="GO:0005634">
    <property type="term" value="C:nucleus"/>
    <property type="evidence" value="ECO:0007669"/>
    <property type="project" value="TreeGrafter"/>
</dbReference>
<keyword evidence="5" id="KW-0175">Coiled coil</keyword>
<comment type="caution">
    <text evidence="9">The sequence shown here is derived from an EMBL/GenBank/DDBJ whole genome shotgun (WGS) entry which is preliminary data.</text>
</comment>
<evidence type="ECO:0000313" key="10">
    <source>
        <dbReference type="Proteomes" id="UP000591131"/>
    </source>
</evidence>
<reference evidence="9 10" key="1">
    <citation type="submission" date="2020-04" db="EMBL/GenBank/DDBJ databases">
        <title>Perkinsus chesapeaki whole genome sequence.</title>
        <authorList>
            <person name="Bogema D.R."/>
        </authorList>
    </citation>
    <scope>NUCLEOTIDE SEQUENCE [LARGE SCALE GENOMIC DNA]</scope>
    <source>
        <strain evidence="9">ATCC PRA-425</strain>
    </source>
</reference>
<feature type="region of interest" description="Disordered" evidence="6">
    <location>
        <begin position="1435"/>
        <end position="1515"/>
    </location>
</feature>
<evidence type="ECO:0000259" key="7">
    <source>
        <dbReference type="PROSITE" id="PS51192"/>
    </source>
</evidence>
<proteinExistence type="predicted"/>
<feature type="region of interest" description="Disordered" evidence="6">
    <location>
        <begin position="1374"/>
        <end position="1420"/>
    </location>
</feature>
<feature type="compositionally biased region" description="Acidic residues" evidence="6">
    <location>
        <begin position="35"/>
        <end position="52"/>
    </location>
</feature>
<keyword evidence="4" id="KW-0067">ATP-binding</keyword>
<dbReference type="PANTHER" id="PTHR18934">
    <property type="entry name" value="ATP-DEPENDENT RNA HELICASE"/>
    <property type="match status" value="1"/>
</dbReference>
<dbReference type="OrthoDB" id="66977at2759"/>
<dbReference type="GO" id="GO:0005524">
    <property type="term" value="F:ATP binding"/>
    <property type="evidence" value="ECO:0007669"/>
    <property type="project" value="UniProtKB-KW"/>
</dbReference>
<dbReference type="PROSITE" id="PS51194">
    <property type="entry name" value="HELICASE_CTER"/>
    <property type="match status" value="1"/>
</dbReference>
<feature type="compositionally biased region" description="Basic and acidic residues" evidence="6">
    <location>
        <begin position="1316"/>
        <end position="1329"/>
    </location>
</feature>
<feature type="region of interest" description="Disordered" evidence="6">
    <location>
        <begin position="1578"/>
        <end position="1652"/>
    </location>
</feature>
<accession>A0A7J6LWI0</accession>
<dbReference type="SUPFAM" id="SSF52540">
    <property type="entry name" value="P-loop containing nucleoside triphosphate hydrolases"/>
    <property type="match status" value="1"/>
</dbReference>
<evidence type="ECO:0000256" key="1">
    <source>
        <dbReference type="ARBA" id="ARBA00022741"/>
    </source>
</evidence>
<dbReference type="PROSITE" id="PS00690">
    <property type="entry name" value="DEAH_ATP_HELICASE"/>
    <property type="match status" value="1"/>
</dbReference>
<dbReference type="InterPro" id="IPR002464">
    <property type="entry name" value="DNA/RNA_helicase_DEAH_CS"/>
</dbReference>
<feature type="region of interest" description="Disordered" evidence="6">
    <location>
        <begin position="1"/>
        <end position="83"/>
    </location>
</feature>
<dbReference type="Gene3D" id="3.40.50.300">
    <property type="entry name" value="P-loop containing nucleotide triphosphate hydrolases"/>
    <property type="match status" value="2"/>
</dbReference>
<evidence type="ECO:0000256" key="4">
    <source>
        <dbReference type="ARBA" id="ARBA00022840"/>
    </source>
</evidence>
<feature type="compositionally biased region" description="Low complexity" evidence="6">
    <location>
        <begin position="1026"/>
        <end position="1036"/>
    </location>
</feature>
<dbReference type="GO" id="GO:0004386">
    <property type="term" value="F:helicase activity"/>
    <property type="evidence" value="ECO:0007669"/>
    <property type="project" value="UniProtKB-KW"/>
</dbReference>
<organism evidence="9 10">
    <name type="scientific">Perkinsus chesapeaki</name>
    <name type="common">Clam parasite</name>
    <name type="synonym">Perkinsus andrewsi</name>
    <dbReference type="NCBI Taxonomy" id="330153"/>
    <lineage>
        <taxon>Eukaryota</taxon>
        <taxon>Sar</taxon>
        <taxon>Alveolata</taxon>
        <taxon>Perkinsozoa</taxon>
        <taxon>Perkinsea</taxon>
        <taxon>Perkinsida</taxon>
        <taxon>Perkinsidae</taxon>
        <taxon>Perkinsus</taxon>
    </lineage>
</organism>
<dbReference type="CDD" id="cd17917">
    <property type="entry name" value="DEXHc_RHA-like"/>
    <property type="match status" value="1"/>
</dbReference>
<dbReference type="EMBL" id="JAAPAO010000312">
    <property type="protein sequence ID" value="KAF4663574.1"/>
    <property type="molecule type" value="Genomic_DNA"/>
</dbReference>
<keyword evidence="10" id="KW-1185">Reference proteome</keyword>
<feature type="coiled-coil region" evidence="5">
    <location>
        <begin position="1182"/>
        <end position="1209"/>
    </location>
</feature>
<feature type="compositionally biased region" description="Low complexity" evidence="6">
    <location>
        <begin position="1500"/>
        <end position="1515"/>
    </location>
</feature>
<dbReference type="Proteomes" id="UP000591131">
    <property type="component" value="Unassembled WGS sequence"/>
</dbReference>
<feature type="compositionally biased region" description="Basic and acidic residues" evidence="6">
    <location>
        <begin position="1588"/>
        <end position="1602"/>
    </location>
</feature>
<name>A0A7J6LWI0_PERCH</name>
<gene>
    <name evidence="9" type="primary">TDRD9</name>
    <name evidence="9" type="ORF">FOL47_005668</name>
</gene>
<evidence type="ECO:0000259" key="8">
    <source>
        <dbReference type="PROSITE" id="PS51194"/>
    </source>
</evidence>
<feature type="domain" description="Helicase C-terminal" evidence="8">
    <location>
        <begin position="407"/>
        <end position="601"/>
    </location>
</feature>
<dbReference type="Pfam" id="PF00270">
    <property type="entry name" value="DEAD"/>
    <property type="match status" value="1"/>
</dbReference>